<keyword evidence="2" id="KW-0677">Repeat</keyword>
<dbReference type="PANTHER" id="PTHR45982">
    <property type="entry name" value="REGULATOR OF CHROMOSOME CONDENSATION"/>
    <property type="match status" value="1"/>
</dbReference>
<organism evidence="6 7">
    <name type="scientific">Scheffersomyces spartinae</name>
    <dbReference type="NCBI Taxonomy" id="45513"/>
    <lineage>
        <taxon>Eukaryota</taxon>
        <taxon>Fungi</taxon>
        <taxon>Dikarya</taxon>
        <taxon>Ascomycota</taxon>
        <taxon>Saccharomycotina</taxon>
        <taxon>Pichiomycetes</taxon>
        <taxon>Debaryomycetaceae</taxon>
        <taxon>Scheffersomyces</taxon>
    </lineage>
</organism>
<dbReference type="Pfam" id="PF25390">
    <property type="entry name" value="WD40_RLD"/>
    <property type="match status" value="1"/>
</dbReference>
<evidence type="ECO:0000313" key="7">
    <source>
        <dbReference type="Proteomes" id="UP000790833"/>
    </source>
</evidence>
<evidence type="ECO:0000256" key="1">
    <source>
        <dbReference type="ARBA" id="ARBA00022658"/>
    </source>
</evidence>
<feature type="region of interest" description="Disordered" evidence="4">
    <location>
        <begin position="136"/>
        <end position="164"/>
    </location>
</feature>
<feature type="compositionally biased region" description="Basic residues" evidence="4">
    <location>
        <begin position="1"/>
        <end position="10"/>
    </location>
</feature>
<gene>
    <name evidence="6" type="primary">RCC1</name>
    <name evidence="6" type="ORF">KQ657_004220</name>
</gene>
<dbReference type="Gene3D" id="2.130.10.30">
    <property type="entry name" value="Regulator of chromosome condensation 1/beta-lactamase-inhibitor protein II"/>
    <property type="match status" value="1"/>
</dbReference>
<dbReference type="InterPro" id="IPR058923">
    <property type="entry name" value="RCC1-like_dom"/>
</dbReference>
<feature type="domain" description="RCC1-like" evidence="5">
    <location>
        <begin position="50"/>
        <end position="475"/>
    </location>
</feature>
<feature type="repeat" description="RCC1" evidence="3">
    <location>
        <begin position="297"/>
        <end position="355"/>
    </location>
</feature>
<dbReference type="RefSeq" id="XP_043050650.1">
    <property type="nucleotide sequence ID" value="XM_043194899.1"/>
</dbReference>
<keyword evidence="1" id="KW-0344">Guanine-nucleotide releasing factor</keyword>
<evidence type="ECO:0000256" key="2">
    <source>
        <dbReference type="ARBA" id="ARBA00022737"/>
    </source>
</evidence>
<dbReference type="InterPro" id="IPR009091">
    <property type="entry name" value="RCC1/BLIP-II"/>
</dbReference>
<dbReference type="PANTHER" id="PTHR45982:SF1">
    <property type="entry name" value="REGULATOR OF CHROMOSOME CONDENSATION"/>
    <property type="match status" value="1"/>
</dbReference>
<dbReference type="SUPFAM" id="SSF50985">
    <property type="entry name" value="RCC1/BLIP-II"/>
    <property type="match status" value="1"/>
</dbReference>
<evidence type="ECO:0000259" key="5">
    <source>
        <dbReference type="Pfam" id="PF25390"/>
    </source>
</evidence>
<feature type="compositionally biased region" description="Acidic residues" evidence="4">
    <location>
        <begin position="138"/>
        <end position="152"/>
    </location>
</feature>
<evidence type="ECO:0000256" key="3">
    <source>
        <dbReference type="PROSITE-ProRule" id="PRU00235"/>
    </source>
</evidence>
<dbReference type="EMBL" id="JAHMUF010000005">
    <property type="protein sequence ID" value="KAG7195103.1"/>
    <property type="molecule type" value="Genomic_DNA"/>
</dbReference>
<feature type="repeat" description="RCC1" evidence="3">
    <location>
        <begin position="109"/>
        <end position="189"/>
    </location>
</feature>
<accession>A0A9P8AJ51</accession>
<name>A0A9P8AJ51_9ASCO</name>
<dbReference type="Proteomes" id="UP000790833">
    <property type="component" value="Unassembled WGS sequence"/>
</dbReference>
<keyword evidence="7" id="KW-1185">Reference proteome</keyword>
<dbReference type="AlphaFoldDB" id="A0A9P8AJ51"/>
<comment type="caution">
    <text evidence="6">The sequence shown here is derived from an EMBL/GenBank/DDBJ whole genome shotgun (WGS) entry which is preliminary data.</text>
</comment>
<dbReference type="GO" id="GO:0005737">
    <property type="term" value="C:cytoplasm"/>
    <property type="evidence" value="ECO:0007669"/>
    <property type="project" value="TreeGrafter"/>
</dbReference>
<dbReference type="OrthoDB" id="61110at2759"/>
<protein>
    <submittedName>
        <fullName evidence="6">Regulator of chromosome condensation</fullName>
    </submittedName>
</protein>
<dbReference type="InterPro" id="IPR051553">
    <property type="entry name" value="Ran_GTPase-activating"/>
</dbReference>
<reference evidence="6" key="1">
    <citation type="submission" date="2021-03" db="EMBL/GenBank/DDBJ databases">
        <authorList>
            <person name="Palmer J.M."/>
        </authorList>
    </citation>
    <scope>NUCLEOTIDE SEQUENCE</scope>
    <source>
        <strain evidence="6">ARV_011</strain>
    </source>
</reference>
<sequence length="500" mass="54285">MVALDRKRKAATANGLAKRQKSTSSRVLHSKNKLPDVVEIVAGKTEPLDIFVWGTGSMCELGLGPSAKTKEVKRPRLNPFLTEEKLGKGIKIVDFAAGGMHSLALDSANRLWSWGGNDSGVLGRDTSKAKEVLKSMDAGDEDSDDEDGDLNEAESTPGLVENLPNTEDGGAKIVQVVATDNLSAVLYDNGEVYAWGCFRCNEGLLGFLRQEISLQKTPYKVKELSNIAQLAGGKDHLLALDKKGILYAWGNGQQFQLGRRVLERHRYRTLEPQQFGLYNIKYIASGDFHCFAIDVEGKVFAWGLNQFGQCALTDINGELEDGSLITKPTEIPALSELSITEISAGEHHTLALTSEGDVYSWGRYDMKEIGIPKENLPPSTFKDAHGVARSVPTPTKLQFGAKADNGVKIKTIAAGSHHSFAVTDDGFVYAWGFADTYAPGLGPLDEDVEKPTRIVNTATKNHTIQLIGAGGQFSISGGIKIEDEDVAEDRIDKYDDIDGQ</sequence>
<feature type="repeat" description="RCC1" evidence="3">
    <location>
        <begin position="244"/>
        <end position="296"/>
    </location>
</feature>
<dbReference type="PRINTS" id="PR00633">
    <property type="entry name" value="RCCNDNSATION"/>
</dbReference>
<dbReference type="GO" id="GO:0005085">
    <property type="term" value="F:guanyl-nucleotide exchange factor activity"/>
    <property type="evidence" value="ECO:0007669"/>
    <property type="project" value="TreeGrafter"/>
</dbReference>
<dbReference type="InterPro" id="IPR000408">
    <property type="entry name" value="Reg_chr_condens"/>
</dbReference>
<feature type="repeat" description="RCC1" evidence="3">
    <location>
        <begin position="426"/>
        <end position="480"/>
    </location>
</feature>
<feature type="region of interest" description="Disordered" evidence="4">
    <location>
        <begin position="1"/>
        <end position="28"/>
    </location>
</feature>
<dbReference type="PROSITE" id="PS00625">
    <property type="entry name" value="RCC1_1"/>
    <property type="match status" value="1"/>
</dbReference>
<dbReference type="GeneID" id="66117594"/>
<dbReference type="PROSITE" id="PS00626">
    <property type="entry name" value="RCC1_2"/>
    <property type="match status" value="4"/>
</dbReference>
<feature type="repeat" description="RCC1" evidence="3">
    <location>
        <begin position="356"/>
        <end position="425"/>
    </location>
</feature>
<evidence type="ECO:0000256" key="4">
    <source>
        <dbReference type="SAM" id="MobiDB-lite"/>
    </source>
</evidence>
<feature type="repeat" description="RCC1" evidence="3">
    <location>
        <begin position="190"/>
        <end position="243"/>
    </location>
</feature>
<feature type="repeat" description="RCC1" evidence="3">
    <location>
        <begin position="48"/>
        <end position="108"/>
    </location>
</feature>
<dbReference type="PROSITE" id="PS50012">
    <property type="entry name" value="RCC1_3"/>
    <property type="match status" value="7"/>
</dbReference>
<evidence type="ECO:0000313" key="6">
    <source>
        <dbReference type="EMBL" id="KAG7195103.1"/>
    </source>
</evidence>
<proteinExistence type="predicted"/>